<keyword evidence="2" id="KW-1185">Reference proteome</keyword>
<dbReference type="Proteomes" id="UP000003121">
    <property type="component" value="Chromosome"/>
</dbReference>
<sequence length="266" mass="30716">MENIMQMTKETKDLLNSKGMQDLKDWENLKDSAIKYDLSFDFENGVCMHQLGDKQIVGIFNTNIEIYQKIGEVDKDNTYESIVVDYFFKEVENPIEELAIINIEFLKEAINEGKVNKYALATDKLTDDFILEFLANDEDPSIRRTLTLREYLPETILETLANDYQINVRNAVASREDLPSSLIEKLAEDENKYVRRTIAQRDDLSQDLVAKLANDESEVVRSAIAGRKDLSDELVEKLANDKSEEVRQSIKTNPYIKREKTKELVM</sequence>
<evidence type="ECO:0000313" key="1">
    <source>
        <dbReference type="EMBL" id="AFN36185.1"/>
    </source>
</evidence>
<proteinExistence type="predicted"/>
<evidence type="ECO:0000313" key="2">
    <source>
        <dbReference type="Proteomes" id="UP000003121"/>
    </source>
</evidence>
<accession>A0ABN4AYY0</accession>
<dbReference type="EMBL" id="CP003264">
    <property type="protein sequence ID" value="AFN36185.1"/>
    <property type="molecule type" value="Genomic_DNA"/>
</dbReference>
<gene>
    <name evidence="1" type="ORF">KUI_1120</name>
</gene>
<protein>
    <submittedName>
        <fullName evidence="1">Leucine rich repeat protein</fullName>
    </submittedName>
</protein>
<reference evidence="1 2" key="1">
    <citation type="journal article" date="2012" name="Vet. Microbiol.">
        <title>Comparative genomic analyses of the Taylorellae.</title>
        <authorList>
            <person name="Hauser H."/>
            <person name="Richter D.C."/>
            <person name="van Tonder A."/>
            <person name="Clark L."/>
            <person name="Preston A."/>
        </authorList>
    </citation>
    <scope>NUCLEOTIDE SEQUENCE [LARGE SCALE GENOMIC DNA]</scope>
    <source>
        <strain evidence="1 2">ATCC 35865</strain>
    </source>
</reference>
<dbReference type="Gene3D" id="1.25.10.10">
    <property type="entry name" value="Leucine-rich Repeat Variant"/>
    <property type="match status" value="1"/>
</dbReference>
<dbReference type="SUPFAM" id="SSF48371">
    <property type="entry name" value="ARM repeat"/>
    <property type="match status" value="1"/>
</dbReference>
<organism evidence="1 2">
    <name type="scientific">Taylorella equigenitalis ATCC 35865</name>
    <dbReference type="NCBI Taxonomy" id="743973"/>
    <lineage>
        <taxon>Bacteria</taxon>
        <taxon>Pseudomonadati</taxon>
        <taxon>Pseudomonadota</taxon>
        <taxon>Betaproteobacteria</taxon>
        <taxon>Burkholderiales</taxon>
        <taxon>Alcaligenaceae</taxon>
        <taxon>Taylorella</taxon>
    </lineage>
</organism>
<dbReference type="InterPro" id="IPR016024">
    <property type="entry name" value="ARM-type_fold"/>
</dbReference>
<name>A0ABN4AYY0_9BURK</name>
<dbReference type="InterPro" id="IPR011989">
    <property type="entry name" value="ARM-like"/>
</dbReference>